<dbReference type="AlphaFoldDB" id="A0A6N8HZV1"/>
<comment type="caution">
    <text evidence="1">The sequence shown here is derived from an EMBL/GenBank/DDBJ whole genome shotgun (WGS) entry which is preliminary data.</text>
</comment>
<dbReference type="OrthoDB" id="2057564at2"/>
<keyword evidence="2" id="KW-1185">Reference proteome</keyword>
<gene>
    <name evidence="1" type="ORF">CAFE_18860</name>
</gene>
<proteinExistence type="predicted"/>
<accession>A0A6N8HZV1</accession>
<evidence type="ECO:0000313" key="1">
    <source>
        <dbReference type="EMBL" id="MVB11178.1"/>
    </source>
</evidence>
<sequence>MNSLDTLKAALLSVADNVGHYKAHKKTDQYIVWAEDGGGGGYADNRHTTDTLTGTVDYFTKSEYDPNVKAIGAALDAAGIAHRLNSVQYEDDTGYIHYEWVWTVIC</sequence>
<reference evidence="1 2" key="1">
    <citation type="submission" date="2019-09" db="EMBL/GenBank/DDBJ databases">
        <title>Genome sequence of Clostridium sp. EA1.</title>
        <authorList>
            <person name="Poehlein A."/>
            <person name="Bengelsdorf F.R."/>
            <person name="Daniel R."/>
        </authorList>
    </citation>
    <scope>NUCLEOTIDE SEQUENCE [LARGE SCALE GENOMIC DNA]</scope>
    <source>
        <strain evidence="1 2">EA1</strain>
    </source>
</reference>
<dbReference type="RefSeq" id="WP_156990501.1">
    <property type="nucleotide sequence ID" value="NZ_VWXL01000052.1"/>
</dbReference>
<organism evidence="1 2">
    <name type="scientific">Caproicibacter fermentans</name>
    <dbReference type="NCBI Taxonomy" id="2576756"/>
    <lineage>
        <taxon>Bacteria</taxon>
        <taxon>Bacillati</taxon>
        <taxon>Bacillota</taxon>
        <taxon>Clostridia</taxon>
        <taxon>Eubacteriales</taxon>
        <taxon>Acutalibacteraceae</taxon>
        <taxon>Caproicibacter</taxon>
    </lineage>
</organism>
<dbReference type="Proteomes" id="UP000469440">
    <property type="component" value="Unassembled WGS sequence"/>
</dbReference>
<evidence type="ECO:0000313" key="2">
    <source>
        <dbReference type="Proteomes" id="UP000469440"/>
    </source>
</evidence>
<name>A0A6N8HZV1_9FIRM</name>
<protein>
    <submittedName>
        <fullName evidence="1">Uncharacterized protein</fullName>
    </submittedName>
</protein>
<dbReference type="EMBL" id="VWXL01000052">
    <property type="protein sequence ID" value="MVB11178.1"/>
    <property type="molecule type" value="Genomic_DNA"/>
</dbReference>